<dbReference type="EMBL" id="JEME01002231">
    <property type="protein sequence ID" value="KYG04953.1"/>
    <property type="molecule type" value="Genomic_DNA"/>
</dbReference>
<dbReference type="Proteomes" id="UP000075502">
    <property type="component" value="Unassembled WGS sequence"/>
</dbReference>
<gene>
    <name evidence="2" type="ORF">BE21_43835</name>
</gene>
<dbReference type="AlphaFoldDB" id="A0A150TJR8"/>
<reference evidence="2 3" key="1">
    <citation type="submission" date="2014-02" db="EMBL/GenBank/DDBJ databases">
        <title>The small core and large imbalanced accessory genome model reveals a collaborative survival strategy of Sorangium cellulosum strains in nature.</title>
        <authorList>
            <person name="Han K."/>
            <person name="Peng R."/>
            <person name="Blom J."/>
            <person name="Li Y.-Z."/>
        </authorList>
    </citation>
    <scope>NUCLEOTIDE SEQUENCE [LARGE SCALE GENOMIC DNA]</scope>
    <source>
        <strain evidence="2 3">So0007-03</strain>
    </source>
</reference>
<sequence>MSIGDLLTLLRNEGITFAGDTTRAASRDVPLDRAIVDRNMRVSSERAALERLVDLIGPSPVDVQIAFLQRLSEHPEEMRAFMDDPPRYSIEHGVLLAPDVVRTMVDTVLFGDAVTDRTVERLGPAAARELVSVGDPRSPAAWPAAVSAVAAVVSAAAAVVSAVAALTKHSAHDLIALKGLGPEGVTLPGGERVHLLHGISSPPGSGTPAVGSAAPPVSPGRPGRGRGAIA</sequence>
<evidence type="ECO:0000256" key="1">
    <source>
        <dbReference type="SAM" id="MobiDB-lite"/>
    </source>
</evidence>
<feature type="region of interest" description="Disordered" evidence="1">
    <location>
        <begin position="198"/>
        <end position="230"/>
    </location>
</feature>
<accession>A0A150TJR8</accession>
<comment type="caution">
    <text evidence="2">The sequence shown here is derived from an EMBL/GenBank/DDBJ whole genome shotgun (WGS) entry which is preliminary data.</text>
</comment>
<evidence type="ECO:0000313" key="3">
    <source>
        <dbReference type="Proteomes" id="UP000075502"/>
    </source>
</evidence>
<protein>
    <submittedName>
        <fullName evidence="2">Uncharacterized protein</fullName>
    </submittedName>
</protein>
<feature type="compositionally biased region" description="Low complexity" evidence="1">
    <location>
        <begin position="200"/>
        <end position="215"/>
    </location>
</feature>
<proteinExistence type="predicted"/>
<organism evidence="2 3">
    <name type="scientific">Sorangium cellulosum</name>
    <name type="common">Polyangium cellulosum</name>
    <dbReference type="NCBI Taxonomy" id="56"/>
    <lineage>
        <taxon>Bacteria</taxon>
        <taxon>Pseudomonadati</taxon>
        <taxon>Myxococcota</taxon>
        <taxon>Polyangia</taxon>
        <taxon>Polyangiales</taxon>
        <taxon>Polyangiaceae</taxon>
        <taxon>Sorangium</taxon>
    </lineage>
</organism>
<evidence type="ECO:0000313" key="2">
    <source>
        <dbReference type="EMBL" id="KYG04953.1"/>
    </source>
</evidence>
<name>A0A150TJR8_SORCE</name>